<dbReference type="InterPro" id="IPR047273">
    <property type="entry name" value="VRTN_OTU_dom"/>
</dbReference>
<organism evidence="3 5">
    <name type="scientific">Didymodactylos carnosus</name>
    <dbReference type="NCBI Taxonomy" id="1234261"/>
    <lineage>
        <taxon>Eukaryota</taxon>
        <taxon>Metazoa</taxon>
        <taxon>Spiralia</taxon>
        <taxon>Gnathifera</taxon>
        <taxon>Rotifera</taxon>
        <taxon>Eurotatoria</taxon>
        <taxon>Bdelloidea</taxon>
        <taxon>Philodinida</taxon>
        <taxon>Philodinidae</taxon>
        <taxon>Didymodactylos</taxon>
    </lineage>
</organism>
<gene>
    <name evidence="3" type="ORF">OVA965_LOCUS13470</name>
    <name evidence="4" type="ORF">TMI583_LOCUS13472</name>
</gene>
<dbReference type="Pfam" id="PF02338">
    <property type="entry name" value="OTU"/>
    <property type="match status" value="1"/>
</dbReference>
<feature type="domain" description="OTU" evidence="2">
    <location>
        <begin position="83"/>
        <end position="233"/>
    </location>
</feature>
<accession>A0A8S2DRB2</accession>
<evidence type="ECO:0000313" key="3">
    <source>
        <dbReference type="EMBL" id="CAF0978721.1"/>
    </source>
</evidence>
<evidence type="ECO:0000313" key="4">
    <source>
        <dbReference type="EMBL" id="CAF3749334.1"/>
    </source>
</evidence>
<feature type="region of interest" description="Disordered" evidence="1">
    <location>
        <begin position="277"/>
        <end position="428"/>
    </location>
</feature>
<feature type="compositionally biased region" description="Basic and acidic residues" evidence="1">
    <location>
        <begin position="328"/>
        <end position="363"/>
    </location>
</feature>
<feature type="compositionally biased region" description="Basic residues" evidence="1">
    <location>
        <begin position="364"/>
        <end position="373"/>
    </location>
</feature>
<dbReference type="EMBL" id="CAJNOK010005615">
    <property type="protein sequence ID" value="CAF0978721.1"/>
    <property type="molecule type" value="Genomic_DNA"/>
</dbReference>
<dbReference type="PROSITE" id="PS50802">
    <property type="entry name" value="OTU"/>
    <property type="match status" value="1"/>
</dbReference>
<dbReference type="AlphaFoldDB" id="A0A8S2DRB2"/>
<feature type="region of interest" description="Disordered" evidence="1">
    <location>
        <begin position="710"/>
        <end position="742"/>
    </location>
</feature>
<dbReference type="CDD" id="cd22791">
    <property type="entry name" value="OTU_VRTN"/>
    <property type="match status" value="1"/>
</dbReference>
<dbReference type="InterPro" id="IPR046700">
    <property type="entry name" value="DUF6570"/>
</dbReference>
<dbReference type="Pfam" id="PF14214">
    <property type="entry name" value="Helitron_like_N"/>
    <property type="match status" value="1"/>
</dbReference>
<evidence type="ECO:0000256" key="1">
    <source>
        <dbReference type="SAM" id="MobiDB-lite"/>
    </source>
</evidence>
<feature type="compositionally biased region" description="Basic and acidic residues" evidence="1">
    <location>
        <begin position="291"/>
        <end position="302"/>
    </location>
</feature>
<name>A0A8S2DRB2_9BILA</name>
<dbReference type="InterPro" id="IPR003323">
    <property type="entry name" value="OTU_dom"/>
</dbReference>
<evidence type="ECO:0000313" key="5">
    <source>
        <dbReference type="Proteomes" id="UP000677228"/>
    </source>
</evidence>
<proteinExistence type="predicted"/>
<dbReference type="Proteomes" id="UP000677228">
    <property type="component" value="Unassembled WGS sequence"/>
</dbReference>
<dbReference type="EMBL" id="CAJOBA010005620">
    <property type="protein sequence ID" value="CAF3749334.1"/>
    <property type="molecule type" value="Genomic_DNA"/>
</dbReference>
<sequence>MSTRRRLNRNEKCEQLLKTLETASSADDYFDQIKLKCDQISKTGLLAPLTYVPETHYNSSTHTIDHVAHTYLQKCSDPNVRRLIPVWVDGNGNCLYNSIVRLMPSNDMSSAELRLRTVMELVLNSQVYRINYGNTFGIWEEQVQRIVKNFTLSEIIEIVALCSILKCNIRSVYPNIDRTSWTDSANQLYTPPSGIVAHHEISLLWNHTLEEDVAKTCNDGTWSPNHFVPLLLPPGSSTGLQISTVHGSSASNASQGEVIYDLSENVQKTPFKTTVKTSEIQSIRTPQFDLPEPKDARREKLWLRPAKARKNGSDADREKQRRQKRVIRANEDEAQRTNRLSHQRERSESSRANEDEMQRSNRRLDKKQHSRRSRASETQTQRSSRLMNNKTRTAEARLNQCAESRAVRIGKVSQNRRQRNTEKKSTALKQHWPSAIPMEIKVKCLENFYDKMSMANLSQSVCCVCNALSYTKEMKQFKLSEIPNIKLLTCTNAVSNKDHLNALNTHSSYVSFNDILLYIHDLTFETGMKVANENTIGNICHDCVSSLKKAKLPKFSAGNKMWIGDVPDELKVLSIAELKLISVYRHSRCVAKFVTKKSRDPSTQQSKTQGNVITFPQDVPEIVRKLPLSLNDLCDSIKIIFVGENPPEKKEFAVFRVRKQKVLSALKWLKKYNPFYEDVNIDMDNVGQLPEDDVPVSLLQTMHVTTDVQAATTERSSYVPDLPSATSDDDEEDDSVPLLGSGVVDTDGTNVSAKDINDHILKLTSKFNKQSLNDPQTCTANNEYYIRRGSKPVNEYYNPNLLMGLFPTLFPYGSGAVEDDTRPVKVAFKRHIQYLLTYQDRRFERHYSFMFVAFNILQKRNACFQARLLVSRPYFRQNAVQLQTLTAAEIQSTLACISQNKYSAKENPRLNMLLNHIKTIGSHVMGSCQSRSSLRNEIHGLIYYSGLPDIFITINPADIHSPVAMYFAGVNLDLDKILDDNYPQSSYKRAQICAKNPVAIARFFHKLISTIIETTIKGGALGPVKTYYGTIENQGRGSLHIHMLVWLDHDLTPALMREKVNDVAFRQGLIEYLEDIIKEDFDDFKKLDSSSEESIE</sequence>
<protein>
    <recommendedName>
        <fullName evidence="2">OTU domain-containing protein</fullName>
    </recommendedName>
</protein>
<comment type="caution">
    <text evidence="3">The sequence shown here is derived from an EMBL/GenBank/DDBJ whole genome shotgun (WGS) entry which is preliminary data.</text>
</comment>
<reference evidence="3" key="1">
    <citation type="submission" date="2021-02" db="EMBL/GenBank/DDBJ databases">
        <authorList>
            <person name="Nowell W R."/>
        </authorList>
    </citation>
    <scope>NUCLEOTIDE SEQUENCE</scope>
</reference>
<dbReference type="Proteomes" id="UP000682733">
    <property type="component" value="Unassembled WGS sequence"/>
</dbReference>
<dbReference type="InterPro" id="IPR025476">
    <property type="entry name" value="Helitron_helicase-like"/>
</dbReference>
<dbReference type="Gene3D" id="3.90.70.80">
    <property type="match status" value="1"/>
</dbReference>
<dbReference type="Pfam" id="PF20209">
    <property type="entry name" value="DUF6570"/>
    <property type="match status" value="1"/>
</dbReference>
<evidence type="ECO:0000259" key="2">
    <source>
        <dbReference type="PROSITE" id="PS50802"/>
    </source>
</evidence>
<feature type="compositionally biased region" description="Polar residues" evidence="1">
    <location>
        <begin position="376"/>
        <end position="391"/>
    </location>
</feature>